<dbReference type="Proteomes" id="UP000251960">
    <property type="component" value="Chromosome 1"/>
</dbReference>
<name>A0A317YFP5_MAIZE</name>
<dbReference type="EMBL" id="NCVQ01000001">
    <property type="protein sequence ID" value="PWZ57399.1"/>
    <property type="molecule type" value="Genomic_DNA"/>
</dbReference>
<comment type="caution">
    <text evidence="1">The sequence shown here is derived from an EMBL/GenBank/DDBJ whole genome shotgun (WGS) entry which is preliminary data.</text>
</comment>
<accession>A0A317YFP5</accession>
<protein>
    <submittedName>
        <fullName evidence="1">Uncharacterized protein</fullName>
    </submittedName>
</protein>
<dbReference type="AlphaFoldDB" id="A0A317YFP5"/>
<sequence>MAINRGARASSHPTPSHFMATLFPPPHTHPLHVPHKHTLAQGSFDRSSIVRPLFLVRSSVRPIVRSFVRSFVQIIFFLPLCYRNSDHSFVRSFDRSSFVHSSYSSFIIRS</sequence>
<organism evidence="1">
    <name type="scientific">Zea mays</name>
    <name type="common">Maize</name>
    <dbReference type="NCBI Taxonomy" id="4577"/>
    <lineage>
        <taxon>Eukaryota</taxon>
        <taxon>Viridiplantae</taxon>
        <taxon>Streptophyta</taxon>
        <taxon>Embryophyta</taxon>
        <taxon>Tracheophyta</taxon>
        <taxon>Spermatophyta</taxon>
        <taxon>Magnoliopsida</taxon>
        <taxon>Liliopsida</taxon>
        <taxon>Poales</taxon>
        <taxon>Poaceae</taxon>
        <taxon>PACMAD clade</taxon>
        <taxon>Panicoideae</taxon>
        <taxon>Andropogonodae</taxon>
        <taxon>Andropogoneae</taxon>
        <taxon>Tripsacinae</taxon>
        <taxon>Zea</taxon>
    </lineage>
</organism>
<proteinExistence type="predicted"/>
<evidence type="ECO:0000313" key="1">
    <source>
        <dbReference type="EMBL" id="PWZ57399.1"/>
    </source>
</evidence>
<gene>
    <name evidence="1" type="ORF">Zm00014a_026651</name>
</gene>
<reference evidence="1" key="1">
    <citation type="journal article" date="2018" name="Nat. Genet.">
        <title>Extensive intraspecific gene order and gene structural variations between Mo17 and other maize genomes.</title>
        <authorList>
            <person name="Sun S."/>
            <person name="Zhou Y."/>
            <person name="Chen J."/>
            <person name="Shi J."/>
            <person name="Zhao H."/>
            <person name="Zhao H."/>
            <person name="Song W."/>
            <person name="Zhang M."/>
            <person name="Cui Y."/>
            <person name="Dong X."/>
            <person name="Liu H."/>
            <person name="Ma X."/>
            <person name="Jiao Y."/>
            <person name="Wang B."/>
            <person name="Wei X."/>
            <person name="Stein J.C."/>
            <person name="Glaubitz J.C."/>
            <person name="Lu F."/>
            <person name="Yu G."/>
            <person name="Liang C."/>
            <person name="Fengler K."/>
            <person name="Li B."/>
            <person name="Rafalski A."/>
            <person name="Schnable P.S."/>
            <person name="Ware D.H."/>
            <person name="Buckler E.S."/>
            <person name="Lai J."/>
        </authorList>
    </citation>
    <scope>NUCLEOTIDE SEQUENCE [LARGE SCALE GENOMIC DNA]</scope>
    <source>
        <tissue evidence="1">Seedling</tissue>
    </source>
</reference>